<keyword evidence="3" id="KW-0272">Extracellular matrix</keyword>
<dbReference type="InterPro" id="IPR008160">
    <property type="entry name" value="Collagen"/>
</dbReference>
<feature type="compositionally biased region" description="Low complexity" evidence="5">
    <location>
        <begin position="111"/>
        <end position="122"/>
    </location>
</feature>
<dbReference type="Proteomes" id="UP000695023">
    <property type="component" value="Unplaced"/>
</dbReference>
<feature type="domain" description="Fibrillar collagen NC1" evidence="6">
    <location>
        <begin position="157"/>
        <end position="370"/>
    </location>
</feature>
<dbReference type="GeneID" id="102204347"/>
<accession>A0A9Y3RVQ9</accession>
<keyword evidence="4 8" id="KW-0176">Collagen</keyword>
<sequence length="370" mass="40271">MIREQHVIANKNLTPGIPGLRGEKGESGSLGTKGLPGDTGMRGPIGPPGLKGNPGLQGFKGEKGDKGKQGDAGPRGPAGQEGFSGIPGHLGVKGMKGVRGRRGPKGPKGKPGPQGKPGAPGKWKPKQRPVKKYSFQTAQSSKQSPGLPKQSEGQEKPRRVTRRRSQEDEAEFFSWPLGTRDDPGTTCHELRLIRPHLNDGDFYMDPNQGCPCDALKVFCNFTGGGATCIEPLYSKIQIWRDPEMMRTYVERFTHHQKFDYPGVEAVQLKFLRLHSHSSFQHITLSCTENQTSTAATDDLASQIIHLLGDSGKEIDSHFVTVSRKHSELELFVRVQGDMELLPVRHLGVETSSVSELVSEISVALGPVCFL</sequence>
<evidence type="ECO:0000313" key="7">
    <source>
        <dbReference type="Proteomes" id="UP000695023"/>
    </source>
</evidence>
<dbReference type="GO" id="GO:0030198">
    <property type="term" value="P:extracellular matrix organization"/>
    <property type="evidence" value="ECO:0007669"/>
    <property type="project" value="TreeGrafter"/>
</dbReference>
<reference evidence="8" key="1">
    <citation type="submission" date="2025-08" db="UniProtKB">
        <authorList>
            <consortium name="RefSeq"/>
        </authorList>
    </citation>
    <scope>IDENTIFICATION</scope>
</reference>
<evidence type="ECO:0000256" key="1">
    <source>
        <dbReference type="ARBA" id="ARBA00004498"/>
    </source>
</evidence>
<dbReference type="AlphaFoldDB" id="A0A9Y3RVQ9"/>
<evidence type="ECO:0000259" key="6">
    <source>
        <dbReference type="PROSITE" id="PS51461"/>
    </source>
</evidence>
<dbReference type="Pfam" id="PF01391">
    <property type="entry name" value="Collagen"/>
    <property type="match status" value="1"/>
</dbReference>
<dbReference type="GO" id="GO:0005615">
    <property type="term" value="C:extracellular space"/>
    <property type="evidence" value="ECO:0007669"/>
    <property type="project" value="TreeGrafter"/>
</dbReference>
<comment type="subcellular location">
    <subcellularLocation>
        <location evidence="1">Secreted</location>
        <location evidence="1">Extracellular space</location>
        <location evidence="1">Extracellular matrix</location>
    </subcellularLocation>
</comment>
<name>A0A9Y3RVQ9_9CICH</name>
<evidence type="ECO:0000313" key="8">
    <source>
        <dbReference type="RefSeq" id="XP_005747623.1"/>
    </source>
</evidence>
<organism evidence="7 8">
    <name type="scientific">Pundamilia nyererei</name>
    <dbReference type="NCBI Taxonomy" id="303518"/>
    <lineage>
        <taxon>Eukaryota</taxon>
        <taxon>Metazoa</taxon>
        <taxon>Chordata</taxon>
        <taxon>Craniata</taxon>
        <taxon>Vertebrata</taxon>
        <taxon>Euteleostomi</taxon>
        <taxon>Actinopterygii</taxon>
        <taxon>Neopterygii</taxon>
        <taxon>Teleostei</taxon>
        <taxon>Neoteleostei</taxon>
        <taxon>Acanthomorphata</taxon>
        <taxon>Ovalentaria</taxon>
        <taxon>Cichlomorphae</taxon>
        <taxon>Cichliformes</taxon>
        <taxon>Cichlidae</taxon>
        <taxon>African cichlids</taxon>
        <taxon>Pseudocrenilabrinae</taxon>
        <taxon>Haplochromini</taxon>
        <taxon>Pundamilia</taxon>
    </lineage>
</organism>
<evidence type="ECO:0000256" key="3">
    <source>
        <dbReference type="ARBA" id="ARBA00022530"/>
    </source>
</evidence>
<keyword evidence="7" id="KW-1185">Reference proteome</keyword>
<evidence type="ECO:0000256" key="5">
    <source>
        <dbReference type="SAM" id="MobiDB-lite"/>
    </source>
</evidence>
<protein>
    <submittedName>
        <fullName evidence="8">Collagen alpha-3(V) chain</fullName>
    </submittedName>
</protein>
<feature type="region of interest" description="Disordered" evidence="5">
    <location>
        <begin position="1"/>
        <end position="178"/>
    </location>
</feature>
<evidence type="ECO:0000256" key="4">
    <source>
        <dbReference type="ARBA" id="ARBA00023119"/>
    </source>
</evidence>
<dbReference type="Gene3D" id="2.60.120.1000">
    <property type="match status" value="1"/>
</dbReference>
<feature type="compositionally biased region" description="Polar residues" evidence="5">
    <location>
        <begin position="134"/>
        <end position="144"/>
    </location>
</feature>
<keyword evidence="2" id="KW-0964">Secreted</keyword>
<gene>
    <name evidence="8" type="primary">LOC102204347</name>
</gene>
<dbReference type="RefSeq" id="XP_005747623.1">
    <property type="nucleotide sequence ID" value="XM_005747566.1"/>
</dbReference>
<dbReference type="GO" id="GO:0005581">
    <property type="term" value="C:collagen trimer"/>
    <property type="evidence" value="ECO:0007669"/>
    <property type="project" value="UniProtKB-KW"/>
</dbReference>
<feature type="compositionally biased region" description="Basic and acidic residues" evidence="5">
    <location>
        <begin position="60"/>
        <end position="69"/>
    </location>
</feature>
<dbReference type="GO" id="GO:0030020">
    <property type="term" value="F:extracellular matrix structural constituent conferring tensile strength"/>
    <property type="evidence" value="ECO:0007669"/>
    <property type="project" value="TreeGrafter"/>
</dbReference>
<dbReference type="InterPro" id="IPR050149">
    <property type="entry name" value="Collagen_superfamily"/>
</dbReference>
<dbReference type="SMART" id="SM00038">
    <property type="entry name" value="COLFI"/>
    <property type="match status" value="1"/>
</dbReference>
<proteinExistence type="predicted"/>
<dbReference type="Pfam" id="PF01410">
    <property type="entry name" value="COLFI"/>
    <property type="match status" value="1"/>
</dbReference>
<evidence type="ECO:0000256" key="2">
    <source>
        <dbReference type="ARBA" id="ARBA00022525"/>
    </source>
</evidence>
<dbReference type="PANTHER" id="PTHR24023:SF1082">
    <property type="entry name" value="COLLAGEN TRIPLE HELIX REPEAT"/>
    <property type="match status" value="1"/>
</dbReference>
<dbReference type="PANTHER" id="PTHR24023">
    <property type="entry name" value="COLLAGEN ALPHA"/>
    <property type="match status" value="1"/>
</dbReference>
<dbReference type="GO" id="GO:0031012">
    <property type="term" value="C:extracellular matrix"/>
    <property type="evidence" value="ECO:0007669"/>
    <property type="project" value="TreeGrafter"/>
</dbReference>
<dbReference type="InterPro" id="IPR000885">
    <property type="entry name" value="Fib_collagen_C"/>
</dbReference>
<feature type="compositionally biased region" description="Basic residues" evidence="5">
    <location>
        <begin position="96"/>
        <end position="108"/>
    </location>
</feature>
<dbReference type="PROSITE" id="PS51461">
    <property type="entry name" value="NC1_FIB"/>
    <property type="match status" value="1"/>
</dbReference>